<dbReference type="SUPFAM" id="SSF47336">
    <property type="entry name" value="ACP-like"/>
    <property type="match status" value="2"/>
</dbReference>
<dbReference type="PROSITE" id="PS50075">
    <property type="entry name" value="CARRIER"/>
    <property type="match status" value="2"/>
</dbReference>
<dbReference type="PANTHER" id="PTHR45527">
    <property type="entry name" value="NONRIBOSOMAL PEPTIDE SYNTHETASE"/>
    <property type="match status" value="1"/>
</dbReference>
<dbReference type="PANTHER" id="PTHR45527:SF1">
    <property type="entry name" value="FATTY ACID SYNTHASE"/>
    <property type="match status" value="1"/>
</dbReference>
<dbReference type="RefSeq" id="WP_078673425.1">
    <property type="nucleotide sequence ID" value="NZ_FUWZ01000016.1"/>
</dbReference>
<dbReference type="EMBL" id="FUWZ01000016">
    <property type="protein sequence ID" value="SKA48671.1"/>
    <property type="molecule type" value="Genomic_DNA"/>
</dbReference>
<keyword evidence="3" id="KW-0597">Phosphoprotein</keyword>
<dbReference type="Gene3D" id="2.30.38.10">
    <property type="entry name" value="Luciferase, Domain 3"/>
    <property type="match status" value="2"/>
</dbReference>
<dbReference type="Pfam" id="PF00668">
    <property type="entry name" value="Condensation"/>
    <property type="match status" value="1"/>
</dbReference>
<dbReference type="Pfam" id="PF00501">
    <property type="entry name" value="AMP-binding"/>
    <property type="match status" value="2"/>
</dbReference>
<dbReference type="CDD" id="cd05930">
    <property type="entry name" value="A_NRPS"/>
    <property type="match status" value="2"/>
</dbReference>
<sequence>MTEQVSEQQSPLTIEPPFVFRERAATGAHHSFAGYTGGIPATVATTLLQITREDASALYVCMFGTLSIVLKKLLQADRITLGMPLMAGQTGREERIMVSVNVPDTSSLRQLLNSVNHALKTAYTLPVAHRTLSNVLLAYPEIHAGVQTADDDLRIDICREADKISLHFNYDQQAFTGDFIAQLFRQWVQVLSYAGELDCMVKNMTLLDAAQREMIVHGFNRTARERHDERTVISLFEKNVSATPDAIALAYGDTMLTYDKLNNEVNKLAGYLKNHYRPGADEIVALMLPPSDKWVVAMLAILKTGAAYLPLDTALPAKRKAWILADAGVKLLLTDIDQLAEQPDYQGDIFLLDSGQQHLTETPEEPVTAILPGSLAYVIYTSGTTGTPKGVMLEHGGLLNMIQCQIRQFDIRASDKVLQFASPSFDAAVSEMFMALCAGARLVMADRPALKDAQLFSALLQQQQITVVTLPPSYLGALPWDTFLSLRVIISAGEKLHTAAARYLSRHLSFYNAYGPTECTVCTTIHLIQPDMDDDEMESIGTPIDNVQVYILGAHQEVLPVGVPGDIYIGGSGLARGYLHQPALTAARFITTPWPDVPGERLYYTGDTGKWLANGKIVYTGRRDDQVKVRGYRVEPAEVAAVVMASGLVQQCEVMGIEQAGGQLQLTAFVVPATVFDQEKLTSYVAERLPGYMVPAVWRSLPALPVTHNGKADRKKLQEMAPLPEEDTLVVAASNAIEAKLADIWKEVLELDHVSVTSDFFRSGGDSLQAIRLLAIIREHFTADITINDLFQYTSIRQLADYIRISGGDDNAMQATPASYLPPLLPAAESRTGALPLSFGQERLWLIHQLTGSAHYHLPVMLRLKGTTDTVCLEKAIRAIADRHEILRTVYLENDGEVRQVMMPPGKWQFDFCGELPAGQDLSGYVNAFSSRAFALTTDHMLRAALIITGTDERLLIIVLHHIAADGWSVPILVREFMENYRLLKEGGDITLPPLPVQYADYAIWQRKQEGQEYLVRQLAYWEKKLDGITPVMLPVDHPRAPVAQHAGKALYFYFDVGLKHQLEQLSHEEGVTLFMTLLAVFNVLLYRYSGQEDLCTGTAVAGRQQRVAEQLVGFFINMLVIRIQLSGAGSFREVLATVKQNTLEAFDHQDIPFELVVDRLMKVRDDSRHPLFQAAFILQNQPEAPAIVLDGLDVKPEEPASATSRFDLGFEVTATDTVFKLRVEYNTALFEEDTVHRLAAHYGQLLKAVVASPEQQVGHLNMLCDADSRQLLNEFNDTAHVFPADRILPVLFEEQAAARPEAVALIYNSIEYTFRALDVAANRLATCLRTRYGVNRGNLVGVQLPRSEWQIIALLAVLKTGAAYVPLDPAFPVPRVQEIADDCHWPLLITEAWLAAYQPEASQYSDAPLPCQGTPEDLMYVIFTSGSTGKPKGVMMPYYGVMNRLWWMWEHYGFSREDVILQKTNFTFDVSVWEIFMPLCMGARMVLCSQEEVLSPDRLQALIVAHHVSCLHFVPGMLDVFIDALPETGMPAGMEGLRLVFASGEALRPETVQRWYRHTAVTLHNLYGPTEAAVDVTYYETGAADTRIPIGRPIWNTAIRVLNAEGGLVPPGGTGEICIAGAGLARGYLNNPELTALRFVPDPFVPGSKIYRTGDYGRWLPDGQLEYLGRKDGQVKIRGFRIETGEIEAAINSLPYVTTCAVVALPDAGGQTELVAYLVSHQEPDITSLRRDLAVILPAYMLPARYVRLSEMPLTTSGKTDKTRLPALAGQQLAGGGDYVPPSGDTEQQLVKIWQTLLGDVPIGTTQPFFELGGNSIKLMKMVAMIRKQFHKDLPVVKAFGLPAIRDLAQYLEQTGEELQPSTADAPYVSVDIMKNSLLLINKFTDEA</sequence>
<evidence type="ECO:0000259" key="4">
    <source>
        <dbReference type="PROSITE" id="PS50075"/>
    </source>
</evidence>
<dbReference type="FunFam" id="3.40.50.980:FF:000002">
    <property type="entry name" value="Enterobactin synthetase component F"/>
    <property type="match status" value="1"/>
</dbReference>
<dbReference type="GO" id="GO:0031177">
    <property type="term" value="F:phosphopantetheine binding"/>
    <property type="evidence" value="ECO:0007669"/>
    <property type="project" value="InterPro"/>
</dbReference>
<dbReference type="InterPro" id="IPR036736">
    <property type="entry name" value="ACP-like_sf"/>
</dbReference>
<dbReference type="Gene3D" id="3.30.300.30">
    <property type="match status" value="2"/>
</dbReference>
<dbReference type="CDD" id="cd19531">
    <property type="entry name" value="LCL_NRPS-like"/>
    <property type="match status" value="1"/>
</dbReference>
<dbReference type="FunFam" id="3.40.50.980:FF:000001">
    <property type="entry name" value="Non-ribosomal peptide synthetase"/>
    <property type="match status" value="1"/>
</dbReference>
<dbReference type="GO" id="GO:0003824">
    <property type="term" value="F:catalytic activity"/>
    <property type="evidence" value="ECO:0007669"/>
    <property type="project" value="InterPro"/>
</dbReference>
<accession>A0A1T4U827</accession>
<keyword evidence="6" id="KW-1185">Reference proteome</keyword>
<dbReference type="InterPro" id="IPR020806">
    <property type="entry name" value="PKS_PP-bd"/>
</dbReference>
<dbReference type="Gene3D" id="3.30.559.30">
    <property type="entry name" value="Nonribosomal peptide synthetase, condensation domain"/>
    <property type="match status" value="2"/>
</dbReference>
<dbReference type="FunFam" id="3.40.50.12780:FF:000012">
    <property type="entry name" value="Non-ribosomal peptide synthetase"/>
    <property type="match status" value="2"/>
</dbReference>
<feature type="domain" description="Carrier" evidence="4">
    <location>
        <begin position="732"/>
        <end position="807"/>
    </location>
</feature>
<dbReference type="InterPro" id="IPR025110">
    <property type="entry name" value="AMP-bd_C"/>
</dbReference>
<dbReference type="Gene3D" id="3.40.50.980">
    <property type="match status" value="4"/>
</dbReference>
<evidence type="ECO:0000256" key="3">
    <source>
        <dbReference type="ARBA" id="ARBA00022553"/>
    </source>
</evidence>
<dbReference type="GO" id="GO:0044550">
    <property type="term" value="P:secondary metabolite biosynthetic process"/>
    <property type="evidence" value="ECO:0007669"/>
    <property type="project" value="TreeGrafter"/>
</dbReference>
<dbReference type="SUPFAM" id="SSF56801">
    <property type="entry name" value="Acetyl-CoA synthetase-like"/>
    <property type="match status" value="2"/>
</dbReference>
<evidence type="ECO:0000256" key="1">
    <source>
        <dbReference type="ARBA" id="ARBA00001957"/>
    </source>
</evidence>
<proteinExistence type="predicted"/>
<feature type="domain" description="Carrier" evidence="4">
    <location>
        <begin position="1782"/>
        <end position="1857"/>
    </location>
</feature>
<gene>
    <name evidence="5" type="ORF">SAMN04488128_1162</name>
</gene>
<dbReference type="Pfam" id="PF13193">
    <property type="entry name" value="AMP-binding_C"/>
    <property type="match status" value="2"/>
</dbReference>
<dbReference type="GO" id="GO:0043041">
    <property type="term" value="P:amino acid activation for nonribosomal peptide biosynthetic process"/>
    <property type="evidence" value="ECO:0007669"/>
    <property type="project" value="TreeGrafter"/>
</dbReference>
<dbReference type="InterPro" id="IPR009081">
    <property type="entry name" value="PP-bd_ACP"/>
</dbReference>
<dbReference type="InterPro" id="IPR001242">
    <property type="entry name" value="Condensation_dom"/>
</dbReference>
<dbReference type="NCBIfam" id="TIGR01733">
    <property type="entry name" value="AA-adenyl-dom"/>
    <property type="match status" value="2"/>
</dbReference>
<evidence type="ECO:0000256" key="2">
    <source>
        <dbReference type="ARBA" id="ARBA00022450"/>
    </source>
</evidence>
<dbReference type="InterPro" id="IPR000873">
    <property type="entry name" value="AMP-dep_synth/lig_dom"/>
</dbReference>
<dbReference type="InterPro" id="IPR006162">
    <property type="entry name" value="Ppantetheine_attach_site"/>
</dbReference>
<evidence type="ECO:0000313" key="5">
    <source>
        <dbReference type="EMBL" id="SKA48671.1"/>
    </source>
</evidence>
<dbReference type="PROSITE" id="PS00455">
    <property type="entry name" value="AMP_BINDING"/>
    <property type="match status" value="2"/>
</dbReference>
<dbReference type="Pfam" id="PF00550">
    <property type="entry name" value="PP-binding"/>
    <property type="match status" value="2"/>
</dbReference>
<dbReference type="SMART" id="SM00823">
    <property type="entry name" value="PKS_PP"/>
    <property type="match status" value="2"/>
</dbReference>
<dbReference type="InterPro" id="IPR020845">
    <property type="entry name" value="AMP-binding_CS"/>
</dbReference>
<dbReference type="Gene3D" id="3.30.559.10">
    <property type="entry name" value="Chloramphenicol acetyltransferase-like domain"/>
    <property type="match status" value="1"/>
</dbReference>
<comment type="cofactor">
    <cofactor evidence="1">
        <name>pantetheine 4'-phosphate</name>
        <dbReference type="ChEBI" id="CHEBI:47942"/>
    </cofactor>
</comment>
<dbReference type="InterPro" id="IPR023213">
    <property type="entry name" value="CAT-like_dom_sf"/>
</dbReference>
<dbReference type="OrthoDB" id="9778690at2"/>
<dbReference type="FunFam" id="2.30.38.10:FF:000001">
    <property type="entry name" value="Non-ribosomal peptide synthetase PvdI"/>
    <property type="match status" value="1"/>
</dbReference>
<name>A0A1T4U827_9BACT</name>
<dbReference type="STRING" id="634771.SAMN04488128_1162"/>
<dbReference type="NCBIfam" id="NF003417">
    <property type="entry name" value="PRK04813.1"/>
    <property type="match status" value="2"/>
</dbReference>
<dbReference type="PROSITE" id="PS00012">
    <property type="entry name" value="PHOSPHOPANTETHEINE"/>
    <property type="match status" value="2"/>
</dbReference>
<protein>
    <submittedName>
        <fullName evidence="5">Amino acid adenylation domain-containing protein</fullName>
    </submittedName>
</protein>
<dbReference type="GO" id="GO:0005829">
    <property type="term" value="C:cytosol"/>
    <property type="evidence" value="ECO:0007669"/>
    <property type="project" value="TreeGrafter"/>
</dbReference>
<evidence type="ECO:0000313" key="6">
    <source>
        <dbReference type="Proteomes" id="UP000190367"/>
    </source>
</evidence>
<organism evidence="5 6">
    <name type="scientific">Chitinophaga eiseniae</name>
    <dbReference type="NCBI Taxonomy" id="634771"/>
    <lineage>
        <taxon>Bacteria</taxon>
        <taxon>Pseudomonadati</taxon>
        <taxon>Bacteroidota</taxon>
        <taxon>Chitinophagia</taxon>
        <taxon>Chitinophagales</taxon>
        <taxon>Chitinophagaceae</taxon>
        <taxon>Chitinophaga</taxon>
    </lineage>
</organism>
<dbReference type="InterPro" id="IPR045851">
    <property type="entry name" value="AMP-bd_C_sf"/>
</dbReference>
<dbReference type="InterPro" id="IPR010071">
    <property type="entry name" value="AA_adenyl_dom"/>
</dbReference>
<reference evidence="6" key="1">
    <citation type="submission" date="2017-02" db="EMBL/GenBank/DDBJ databases">
        <authorList>
            <person name="Varghese N."/>
            <person name="Submissions S."/>
        </authorList>
    </citation>
    <scope>NUCLEOTIDE SEQUENCE [LARGE SCALE GENOMIC DNA]</scope>
    <source>
        <strain evidence="6">DSM 22224</strain>
    </source>
</reference>
<dbReference type="Proteomes" id="UP000190367">
    <property type="component" value="Unassembled WGS sequence"/>
</dbReference>
<keyword evidence="2" id="KW-0596">Phosphopantetheine</keyword>
<dbReference type="Gene3D" id="1.10.1200.10">
    <property type="entry name" value="ACP-like"/>
    <property type="match status" value="2"/>
</dbReference>
<dbReference type="FunFam" id="3.30.300.30:FF:000015">
    <property type="entry name" value="Nonribosomal peptide synthase SidD"/>
    <property type="match status" value="1"/>
</dbReference>
<dbReference type="SUPFAM" id="SSF52777">
    <property type="entry name" value="CoA-dependent acyltransferases"/>
    <property type="match status" value="3"/>
</dbReference>